<proteinExistence type="predicted"/>
<organism evidence="5 6">
    <name type="scientific">Reticulomyxa filosa</name>
    <dbReference type="NCBI Taxonomy" id="46433"/>
    <lineage>
        <taxon>Eukaryota</taxon>
        <taxon>Sar</taxon>
        <taxon>Rhizaria</taxon>
        <taxon>Retaria</taxon>
        <taxon>Foraminifera</taxon>
        <taxon>Monothalamids</taxon>
        <taxon>Reticulomyxidae</taxon>
        <taxon>Reticulomyxa</taxon>
    </lineage>
</organism>
<dbReference type="PANTHER" id="PTHR22847:SF637">
    <property type="entry name" value="WD REPEAT DOMAIN 5B"/>
    <property type="match status" value="1"/>
</dbReference>
<dbReference type="SUPFAM" id="SSF49599">
    <property type="entry name" value="TRAF domain-like"/>
    <property type="match status" value="1"/>
</dbReference>
<dbReference type="InterPro" id="IPR036322">
    <property type="entry name" value="WD40_repeat_dom_sf"/>
</dbReference>
<dbReference type="InterPro" id="IPR001680">
    <property type="entry name" value="WD40_rpt"/>
</dbReference>
<dbReference type="InterPro" id="IPR015943">
    <property type="entry name" value="WD40/YVTN_repeat-like_dom_sf"/>
</dbReference>
<dbReference type="Proteomes" id="UP000023152">
    <property type="component" value="Unassembled WGS sequence"/>
</dbReference>
<evidence type="ECO:0000313" key="6">
    <source>
        <dbReference type="Proteomes" id="UP000023152"/>
    </source>
</evidence>
<dbReference type="Pfam" id="PF00400">
    <property type="entry name" value="WD40"/>
    <property type="match status" value="4"/>
</dbReference>
<dbReference type="Gene3D" id="2.130.10.10">
    <property type="entry name" value="YVTN repeat-like/Quinoprotein amine dehydrogenase"/>
    <property type="match status" value="2"/>
</dbReference>
<dbReference type="GO" id="GO:1990234">
    <property type="term" value="C:transferase complex"/>
    <property type="evidence" value="ECO:0007669"/>
    <property type="project" value="UniProtKB-ARBA"/>
</dbReference>
<dbReference type="SMART" id="SM00320">
    <property type="entry name" value="WD40"/>
    <property type="match status" value="4"/>
</dbReference>
<dbReference type="CDD" id="cd00200">
    <property type="entry name" value="WD40"/>
    <property type="match status" value="1"/>
</dbReference>
<evidence type="ECO:0000313" key="5">
    <source>
        <dbReference type="EMBL" id="ETO24180.1"/>
    </source>
</evidence>
<dbReference type="InterPro" id="IPR019775">
    <property type="entry name" value="WD40_repeat_CS"/>
</dbReference>
<feature type="coiled-coil region" evidence="4">
    <location>
        <begin position="148"/>
        <end position="193"/>
    </location>
</feature>
<feature type="repeat" description="WD" evidence="3">
    <location>
        <begin position="270"/>
        <end position="313"/>
    </location>
</feature>
<dbReference type="InterPro" id="IPR020472">
    <property type="entry name" value="WD40_PAC1"/>
</dbReference>
<accession>X6NCX8</accession>
<evidence type="ECO:0000256" key="3">
    <source>
        <dbReference type="PROSITE-ProRule" id="PRU00221"/>
    </source>
</evidence>
<feature type="repeat" description="WD" evidence="3">
    <location>
        <begin position="480"/>
        <end position="505"/>
    </location>
</feature>
<dbReference type="SUPFAM" id="SSF50978">
    <property type="entry name" value="WD40 repeat-like"/>
    <property type="match status" value="1"/>
</dbReference>
<evidence type="ECO:0000256" key="4">
    <source>
        <dbReference type="SAM" id="Coils"/>
    </source>
</evidence>
<keyword evidence="1 3" id="KW-0853">WD repeat</keyword>
<keyword evidence="6" id="KW-1185">Reference proteome</keyword>
<dbReference type="PROSITE" id="PS50082">
    <property type="entry name" value="WD_REPEATS_2"/>
    <property type="match status" value="3"/>
</dbReference>
<protein>
    <submittedName>
        <fullName evidence="5">WD repeat-containing protein</fullName>
    </submittedName>
</protein>
<keyword evidence="4" id="KW-0175">Coiled coil</keyword>
<evidence type="ECO:0000256" key="2">
    <source>
        <dbReference type="ARBA" id="ARBA00022737"/>
    </source>
</evidence>
<feature type="repeat" description="WD" evidence="3">
    <location>
        <begin position="410"/>
        <end position="453"/>
    </location>
</feature>
<evidence type="ECO:0000256" key="1">
    <source>
        <dbReference type="ARBA" id="ARBA00022574"/>
    </source>
</evidence>
<sequence length="625" mass="72430">MELNCPQHENVGDVLIVGEDCLKEFFRKNNGACPIQLHNNCRYSKTKLSQIFIDDLQVICSRQFQQDLKISKQSEMIETIRCNFKGKLKNLHNHLNIECSFALVGCWFKPFGCNHTCYKQNLDDHLISTMRFHFDLVISLFQYMKQAVQFHQDTSNQLKFEIERLKKDVQCKMENLRQEALKYQSDIEIIKKNFNSKQLTQCETSVKLKEKDPQSACDYQKVTVSIDNQIEKKQKESNNNVTNSSSILLSSINIIDFDMFHQSAGLLKTFIGHTDYVYGIDYATFDDGQFICSGSIDKTIRVWDVETIKQIQSFNGHSDYVNCVKFSPYHYYNNCRHVTCSSSVDKTILDNICALDHLTILFVYGILKRLDKYIFLKDTTYCLVYTICSGSHDETICIWDIETTKQSIIFKGHKDPVYCVKYGSNESANTILSGSLDKSVRLWDIRSHRQIQVFNGDTHAIYAVEYLPFIVNNNQVSDCSNVICSGSLDNTVRFWDIRSNKSELHVIKGDDKDGRILSLKFLSLKKKNENLNNDAYKMGSFIFGDSQKQKTKNAVILFDLNKQSNQKDKYTSYKYIKYIKILSFSNPRLPNDALKLTSQFAERFQILFLIKKTFKTLHLCRQLSS</sequence>
<comment type="caution">
    <text evidence="5">The sequence shown here is derived from an EMBL/GenBank/DDBJ whole genome shotgun (WGS) entry which is preliminary data.</text>
</comment>
<dbReference type="PANTHER" id="PTHR22847">
    <property type="entry name" value="WD40 REPEAT PROTEIN"/>
    <property type="match status" value="1"/>
</dbReference>
<gene>
    <name evidence="5" type="ORF">RFI_12980</name>
</gene>
<dbReference type="AlphaFoldDB" id="X6NCX8"/>
<reference evidence="5 6" key="1">
    <citation type="journal article" date="2013" name="Curr. Biol.">
        <title>The Genome of the Foraminiferan Reticulomyxa filosa.</title>
        <authorList>
            <person name="Glockner G."/>
            <person name="Hulsmann N."/>
            <person name="Schleicher M."/>
            <person name="Noegel A.A."/>
            <person name="Eichinger L."/>
            <person name="Gallinger C."/>
            <person name="Pawlowski J."/>
            <person name="Sierra R."/>
            <person name="Euteneuer U."/>
            <person name="Pillet L."/>
            <person name="Moustafa A."/>
            <person name="Platzer M."/>
            <person name="Groth M."/>
            <person name="Szafranski K."/>
            <person name="Schliwa M."/>
        </authorList>
    </citation>
    <scope>NUCLEOTIDE SEQUENCE [LARGE SCALE GENOMIC DNA]</scope>
</reference>
<dbReference type="EMBL" id="ASPP01009383">
    <property type="protein sequence ID" value="ETO24180.1"/>
    <property type="molecule type" value="Genomic_DNA"/>
</dbReference>
<keyword evidence="2" id="KW-0677">Repeat</keyword>
<dbReference type="PROSITE" id="PS50294">
    <property type="entry name" value="WD_REPEATS_REGION"/>
    <property type="match status" value="2"/>
</dbReference>
<dbReference type="PRINTS" id="PR00320">
    <property type="entry name" value="GPROTEINBRPT"/>
</dbReference>
<dbReference type="PROSITE" id="PS00678">
    <property type="entry name" value="WD_REPEATS_1"/>
    <property type="match status" value="3"/>
</dbReference>
<name>X6NCX8_RETFI</name>